<comment type="caution">
    <text evidence="1">The sequence shown here is derived from an EMBL/GenBank/DDBJ whole genome shotgun (WGS) entry which is preliminary data.</text>
</comment>
<organism evidence="1 2">
    <name type="scientific">Gigaspora margarita</name>
    <dbReference type="NCBI Taxonomy" id="4874"/>
    <lineage>
        <taxon>Eukaryota</taxon>
        <taxon>Fungi</taxon>
        <taxon>Fungi incertae sedis</taxon>
        <taxon>Mucoromycota</taxon>
        <taxon>Glomeromycotina</taxon>
        <taxon>Glomeromycetes</taxon>
        <taxon>Diversisporales</taxon>
        <taxon>Gigasporaceae</taxon>
        <taxon>Gigaspora</taxon>
    </lineage>
</organism>
<name>A0ABN7VUK0_GIGMA</name>
<protein>
    <submittedName>
        <fullName evidence="1">5125_t:CDS:1</fullName>
    </submittedName>
</protein>
<feature type="non-terminal residue" evidence="1">
    <location>
        <position position="1"/>
    </location>
</feature>
<dbReference type="EMBL" id="CAJVQB010022271">
    <property type="protein sequence ID" value="CAG8799186.1"/>
    <property type="molecule type" value="Genomic_DNA"/>
</dbReference>
<keyword evidence="2" id="KW-1185">Reference proteome</keyword>
<dbReference type="Proteomes" id="UP000789901">
    <property type="component" value="Unassembled WGS sequence"/>
</dbReference>
<accession>A0ABN7VUK0</accession>
<evidence type="ECO:0000313" key="2">
    <source>
        <dbReference type="Proteomes" id="UP000789901"/>
    </source>
</evidence>
<gene>
    <name evidence="1" type="ORF">GMARGA_LOCUS22742</name>
</gene>
<sequence length="41" mass="4969">KSGKSTQEFIEYLKTLYEGSLVYFDIQEKRIVIKNRRTKEE</sequence>
<evidence type="ECO:0000313" key="1">
    <source>
        <dbReference type="EMBL" id="CAG8799186.1"/>
    </source>
</evidence>
<reference evidence="1 2" key="1">
    <citation type="submission" date="2021-06" db="EMBL/GenBank/DDBJ databases">
        <authorList>
            <person name="Kallberg Y."/>
            <person name="Tangrot J."/>
            <person name="Rosling A."/>
        </authorList>
    </citation>
    <scope>NUCLEOTIDE SEQUENCE [LARGE SCALE GENOMIC DNA]</scope>
    <source>
        <strain evidence="1 2">120-4 pot B 10/14</strain>
    </source>
</reference>
<proteinExistence type="predicted"/>